<dbReference type="Pfam" id="PF00294">
    <property type="entry name" value="PfkB"/>
    <property type="match status" value="1"/>
</dbReference>
<gene>
    <name evidence="8" type="ORF">TheveDRAFT_0696</name>
</gene>
<dbReference type="OrthoDB" id="9801219at2"/>
<name>H0UR97_9BACT</name>
<dbReference type="EMBL" id="CM001377">
    <property type="protein sequence ID" value="EHM09853.1"/>
    <property type="molecule type" value="Genomic_DNA"/>
</dbReference>
<feature type="domain" description="Carbohydrate kinase PfkB" evidence="7">
    <location>
        <begin position="25"/>
        <end position="281"/>
    </location>
</feature>
<dbReference type="PANTHER" id="PTHR46566">
    <property type="entry name" value="1-PHOSPHOFRUCTOKINASE-RELATED"/>
    <property type="match status" value="1"/>
</dbReference>
<dbReference type="Proteomes" id="UP000005730">
    <property type="component" value="Chromosome"/>
</dbReference>
<dbReference type="NCBIfam" id="TIGR03168">
    <property type="entry name" value="1-PFK"/>
    <property type="match status" value="1"/>
</dbReference>
<evidence type="ECO:0000256" key="2">
    <source>
        <dbReference type="ARBA" id="ARBA00022679"/>
    </source>
</evidence>
<keyword evidence="9" id="KW-1185">Reference proteome</keyword>
<dbReference type="Gene3D" id="3.40.1190.20">
    <property type="match status" value="1"/>
</dbReference>
<dbReference type="CDD" id="cd01164">
    <property type="entry name" value="FruK_PfkB_like"/>
    <property type="match status" value="1"/>
</dbReference>
<proteinExistence type="inferred from homology"/>
<dbReference type="GO" id="GO:0005524">
    <property type="term" value="F:ATP binding"/>
    <property type="evidence" value="ECO:0007669"/>
    <property type="project" value="UniProtKB-KW"/>
</dbReference>
<comment type="similarity">
    <text evidence="1">Belongs to the carbohydrate kinase PfkB family.</text>
</comment>
<evidence type="ECO:0000256" key="5">
    <source>
        <dbReference type="ARBA" id="ARBA00022840"/>
    </source>
</evidence>
<dbReference type="GO" id="GO:0008443">
    <property type="term" value="F:phosphofructokinase activity"/>
    <property type="evidence" value="ECO:0007669"/>
    <property type="project" value="TreeGrafter"/>
</dbReference>
<accession>H0UR97</accession>
<evidence type="ECO:0000256" key="4">
    <source>
        <dbReference type="ARBA" id="ARBA00022777"/>
    </source>
</evidence>
<evidence type="ECO:0000256" key="1">
    <source>
        <dbReference type="ARBA" id="ARBA00010688"/>
    </source>
</evidence>
<dbReference type="InterPro" id="IPR029056">
    <property type="entry name" value="Ribokinase-like"/>
</dbReference>
<keyword evidence="5" id="KW-0067">ATP-binding</keyword>
<dbReference type="STRING" id="926567.TheveDRAFT_0696"/>
<evidence type="ECO:0000259" key="7">
    <source>
        <dbReference type="Pfam" id="PF00294"/>
    </source>
</evidence>
<dbReference type="PIRSF" id="PIRSF000535">
    <property type="entry name" value="1PFK/6PFK/LacC"/>
    <property type="match status" value="1"/>
</dbReference>
<evidence type="ECO:0000313" key="8">
    <source>
        <dbReference type="EMBL" id="EHM09853.1"/>
    </source>
</evidence>
<dbReference type="AlphaFoldDB" id="H0UR97"/>
<dbReference type="PANTHER" id="PTHR46566:SF1">
    <property type="entry name" value="1-PHOSPHOFRUCTOKINASE"/>
    <property type="match status" value="1"/>
</dbReference>
<dbReference type="InterPro" id="IPR017583">
    <property type="entry name" value="Tagatose/fructose_Pkinase"/>
</dbReference>
<dbReference type="GO" id="GO:0005829">
    <property type="term" value="C:cytosol"/>
    <property type="evidence" value="ECO:0007669"/>
    <property type="project" value="TreeGrafter"/>
</dbReference>
<keyword evidence="4 8" id="KW-0418">Kinase</keyword>
<evidence type="ECO:0000256" key="6">
    <source>
        <dbReference type="PIRNR" id="PIRNR000535"/>
    </source>
</evidence>
<dbReference type="eggNOG" id="COG1105">
    <property type="taxonomic scope" value="Bacteria"/>
</dbReference>
<evidence type="ECO:0000313" key="9">
    <source>
        <dbReference type="Proteomes" id="UP000005730"/>
    </source>
</evidence>
<dbReference type="HOGENOM" id="CLU_050013_1_0_0"/>
<sequence length="310" mass="33647">MILTVTLNPAVDEEYVVPEFRPGGWFRASNVNRSPGGKGINVSILLKQMGFDSVAMGFLAGYNGEYIRDTLSKLRIATSFVHVRGETRTNTYVVDEIGKLETGIAESGPYVPEEALGRFLRAYERMLGRCSSVMLGGSLPPGVPQDIYRELVHMASVRGLEVFVDASGGALLAAVDGGPKVVKVDHRFVSMMMDVPLSSLDNLKSVASRFHDQGVPWVITSYRGYGDMFSTPRGTFVGEVPRRGVVSLFGAGDALMAGLILAFEEGMDEEEAIRFAMACAMEDSLHLEKGVSSRSAVESHLDQIKLTRVG</sequence>
<keyword evidence="3" id="KW-0547">Nucleotide-binding</keyword>
<evidence type="ECO:0000256" key="3">
    <source>
        <dbReference type="ARBA" id="ARBA00022741"/>
    </source>
</evidence>
<dbReference type="RefSeq" id="WP_006583347.1">
    <property type="nucleotide sequence ID" value="NZ_CM001377.1"/>
</dbReference>
<reference evidence="8 9" key="1">
    <citation type="submission" date="2011-10" db="EMBL/GenBank/DDBJ databases">
        <title>The Noncontiguous Finished genome of Thermanaerovibrio velox DSM 12556.</title>
        <authorList>
            <consortium name="US DOE Joint Genome Institute (JGI-PGF)"/>
            <person name="Lucas S."/>
            <person name="Copeland A."/>
            <person name="Lapidus A."/>
            <person name="Glavina del Rio T."/>
            <person name="Dalin E."/>
            <person name="Tice H."/>
            <person name="Bruce D."/>
            <person name="Goodwin L."/>
            <person name="Pitluck S."/>
            <person name="Peters L."/>
            <person name="Mikhailova N."/>
            <person name="Teshima H."/>
            <person name="Kyrpides N."/>
            <person name="Mavromatis K."/>
            <person name="Ivanova N."/>
            <person name="Markowitz V."/>
            <person name="Cheng J.-F."/>
            <person name="Hugenholtz P."/>
            <person name="Woyke T."/>
            <person name="Wu D."/>
            <person name="Spring S."/>
            <person name="Brambilla E.-M."/>
            <person name="Klenk H.-P."/>
            <person name="Eisen J.A."/>
        </authorList>
    </citation>
    <scope>NUCLEOTIDE SEQUENCE [LARGE SCALE GENOMIC DNA]</scope>
    <source>
        <strain evidence="8 9">DSM 12556</strain>
    </source>
</reference>
<organism evidence="8 9">
    <name type="scientific">Thermanaerovibrio velox DSM 12556</name>
    <dbReference type="NCBI Taxonomy" id="926567"/>
    <lineage>
        <taxon>Bacteria</taxon>
        <taxon>Thermotogati</taxon>
        <taxon>Synergistota</taxon>
        <taxon>Synergistia</taxon>
        <taxon>Synergistales</taxon>
        <taxon>Synergistaceae</taxon>
        <taxon>Thermanaerovibrio</taxon>
    </lineage>
</organism>
<dbReference type="InterPro" id="IPR011611">
    <property type="entry name" value="PfkB_dom"/>
</dbReference>
<protein>
    <submittedName>
        <fullName evidence="8">Hexose kinase, 1-phosphofructokinase family</fullName>
    </submittedName>
</protein>
<keyword evidence="2 6" id="KW-0808">Transferase</keyword>
<dbReference type="SUPFAM" id="SSF53613">
    <property type="entry name" value="Ribokinase-like"/>
    <property type="match status" value="1"/>
</dbReference>